<dbReference type="PANTHER" id="PTHR33602">
    <property type="entry name" value="REGULATORY PROTEIN RECX FAMILY PROTEIN"/>
    <property type="match status" value="1"/>
</dbReference>
<gene>
    <name evidence="5" type="primary">recX</name>
    <name evidence="9" type="ORF">SAMN05216313_12042</name>
</gene>
<dbReference type="InterPro" id="IPR053925">
    <property type="entry name" value="RecX_HTH_3rd"/>
</dbReference>
<organism evidence="9 10">
    <name type="scientific">Enterocloster lavalensis</name>
    <dbReference type="NCBI Taxonomy" id="460384"/>
    <lineage>
        <taxon>Bacteria</taxon>
        <taxon>Bacillati</taxon>
        <taxon>Bacillota</taxon>
        <taxon>Clostridia</taxon>
        <taxon>Lachnospirales</taxon>
        <taxon>Lachnospiraceae</taxon>
        <taxon>Enterocloster</taxon>
    </lineage>
</organism>
<dbReference type="PANTHER" id="PTHR33602:SF1">
    <property type="entry name" value="REGULATORY PROTEIN RECX FAMILY PROTEIN"/>
    <property type="match status" value="1"/>
</dbReference>
<dbReference type="AlphaFoldDB" id="A0A1I0ICL0"/>
<dbReference type="InterPro" id="IPR036388">
    <property type="entry name" value="WH-like_DNA-bd_sf"/>
</dbReference>
<dbReference type="EMBL" id="FOIM01000020">
    <property type="protein sequence ID" value="SET93632.1"/>
    <property type="molecule type" value="Genomic_DNA"/>
</dbReference>
<protein>
    <recommendedName>
        <fullName evidence="3 5">Regulatory protein RecX</fullName>
    </recommendedName>
</protein>
<dbReference type="GO" id="GO:0005737">
    <property type="term" value="C:cytoplasm"/>
    <property type="evidence" value="ECO:0007669"/>
    <property type="project" value="UniProtKB-SubCell"/>
</dbReference>
<evidence type="ECO:0000256" key="5">
    <source>
        <dbReference type="HAMAP-Rule" id="MF_01114"/>
    </source>
</evidence>
<dbReference type="STRING" id="460384.SAMN05216313_12042"/>
<accession>A0A1I0ICL0</accession>
<dbReference type="GO" id="GO:0006282">
    <property type="term" value="P:regulation of DNA repair"/>
    <property type="evidence" value="ECO:0007669"/>
    <property type="project" value="UniProtKB-UniRule"/>
</dbReference>
<evidence type="ECO:0000259" key="8">
    <source>
        <dbReference type="Pfam" id="PF21982"/>
    </source>
</evidence>
<dbReference type="RefSeq" id="WP_092366677.1">
    <property type="nucleotide sequence ID" value="NZ_DAINWJ010000152.1"/>
</dbReference>
<evidence type="ECO:0000313" key="9">
    <source>
        <dbReference type="EMBL" id="SET93632.1"/>
    </source>
</evidence>
<feature type="domain" description="RecX second three-helical" evidence="6">
    <location>
        <begin position="105"/>
        <end position="144"/>
    </location>
</feature>
<evidence type="ECO:0000256" key="2">
    <source>
        <dbReference type="ARBA" id="ARBA00009695"/>
    </source>
</evidence>
<comment type="similarity">
    <text evidence="2 5">Belongs to the RecX family.</text>
</comment>
<name>A0A1I0ICL0_9FIRM</name>
<dbReference type="Proteomes" id="UP000198508">
    <property type="component" value="Unassembled WGS sequence"/>
</dbReference>
<reference evidence="10" key="1">
    <citation type="submission" date="2016-10" db="EMBL/GenBank/DDBJ databases">
        <authorList>
            <person name="Varghese N."/>
            <person name="Submissions S."/>
        </authorList>
    </citation>
    <scope>NUCLEOTIDE SEQUENCE [LARGE SCALE GENOMIC DNA]</scope>
    <source>
        <strain evidence="10">NLAE-zl-G277</strain>
    </source>
</reference>
<keyword evidence="10" id="KW-1185">Reference proteome</keyword>
<evidence type="ECO:0000256" key="4">
    <source>
        <dbReference type="ARBA" id="ARBA00022490"/>
    </source>
</evidence>
<feature type="domain" description="RecX first three-helical" evidence="8">
    <location>
        <begin position="59"/>
        <end position="96"/>
    </location>
</feature>
<evidence type="ECO:0000256" key="1">
    <source>
        <dbReference type="ARBA" id="ARBA00004496"/>
    </source>
</evidence>
<dbReference type="Pfam" id="PF21981">
    <property type="entry name" value="RecX_HTH3"/>
    <property type="match status" value="1"/>
</dbReference>
<feature type="domain" description="RecX third three-helical" evidence="7">
    <location>
        <begin position="151"/>
        <end position="195"/>
    </location>
</feature>
<keyword evidence="4 5" id="KW-0963">Cytoplasm</keyword>
<dbReference type="InterPro" id="IPR003783">
    <property type="entry name" value="Regulatory_RecX"/>
</dbReference>
<comment type="subcellular location">
    <subcellularLocation>
        <location evidence="1 5">Cytoplasm</location>
    </subcellularLocation>
</comment>
<dbReference type="InterPro" id="IPR053926">
    <property type="entry name" value="RecX_HTH_1st"/>
</dbReference>
<sequence length="203" mass="23382">MTITSIVPVDKRKCKVFVDEGFAFVLCKGEIGRLGLAEGANLSEELYRQIETELLNRRARERSVDLLKASDKSESQIRSRLEEDGFPQPVIDRTIALLKKHRYVDDEAFARRYVENGGTRKSRRQLAYELRQKGVDSELVDEALREAAPPEEETVRRLVQKKVGNPGDLSREELQKLYAFLGRKGYSYEVIRRVIGEICDEYQ</sequence>
<dbReference type="Pfam" id="PF21982">
    <property type="entry name" value="RecX_HTH1"/>
    <property type="match status" value="1"/>
</dbReference>
<evidence type="ECO:0000256" key="3">
    <source>
        <dbReference type="ARBA" id="ARBA00018111"/>
    </source>
</evidence>
<proteinExistence type="inferred from homology"/>
<dbReference type="Gene3D" id="1.10.10.10">
    <property type="entry name" value="Winged helix-like DNA-binding domain superfamily/Winged helix DNA-binding domain"/>
    <property type="match status" value="3"/>
</dbReference>
<evidence type="ECO:0000259" key="6">
    <source>
        <dbReference type="Pfam" id="PF02631"/>
    </source>
</evidence>
<comment type="function">
    <text evidence="5">Modulates RecA activity.</text>
</comment>
<dbReference type="InterPro" id="IPR053924">
    <property type="entry name" value="RecX_HTH_2nd"/>
</dbReference>
<dbReference type="HAMAP" id="MF_01114">
    <property type="entry name" value="RecX"/>
    <property type="match status" value="1"/>
</dbReference>
<evidence type="ECO:0000259" key="7">
    <source>
        <dbReference type="Pfam" id="PF21981"/>
    </source>
</evidence>
<evidence type="ECO:0000313" key="10">
    <source>
        <dbReference type="Proteomes" id="UP000198508"/>
    </source>
</evidence>
<dbReference type="Pfam" id="PF02631">
    <property type="entry name" value="RecX_HTH2"/>
    <property type="match status" value="1"/>
</dbReference>